<comment type="subcellular location">
    <subcellularLocation>
        <location evidence="1">Nucleus</location>
    </subcellularLocation>
</comment>
<dbReference type="GO" id="GO:0005634">
    <property type="term" value="C:nucleus"/>
    <property type="evidence" value="ECO:0007669"/>
    <property type="project" value="UniProtKB-SubCell"/>
</dbReference>
<name>M8CAC1_AEGTA</name>
<dbReference type="InterPro" id="IPR015300">
    <property type="entry name" value="DNA-bd_pseudobarrel_sf"/>
</dbReference>
<evidence type="ECO:0000256" key="3">
    <source>
        <dbReference type="ARBA" id="ARBA00023125"/>
    </source>
</evidence>
<dbReference type="InterPro" id="IPR003340">
    <property type="entry name" value="B3_DNA-bd"/>
</dbReference>
<feature type="compositionally biased region" description="Basic and acidic residues" evidence="6">
    <location>
        <begin position="49"/>
        <end position="59"/>
    </location>
</feature>
<keyword evidence="2" id="KW-0805">Transcription regulation</keyword>
<evidence type="ECO:0000256" key="5">
    <source>
        <dbReference type="ARBA" id="ARBA00023242"/>
    </source>
</evidence>
<evidence type="ECO:0000256" key="4">
    <source>
        <dbReference type="ARBA" id="ARBA00023163"/>
    </source>
</evidence>
<dbReference type="Pfam" id="PF02362">
    <property type="entry name" value="B3"/>
    <property type="match status" value="1"/>
</dbReference>
<accession>M8CAC1</accession>
<evidence type="ECO:0000256" key="6">
    <source>
        <dbReference type="SAM" id="MobiDB-lite"/>
    </source>
</evidence>
<protein>
    <submittedName>
        <fullName evidence="7">B3 domain-containing protein</fullName>
    </submittedName>
</protein>
<proteinExistence type="predicted"/>
<dbReference type="GO" id="GO:0003677">
    <property type="term" value="F:DNA binding"/>
    <property type="evidence" value="ECO:0007669"/>
    <property type="project" value="UniProtKB-KW"/>
</dbReference>
<dbReference type="PANTHER" id="PTHR31391:SF79">
    <property type="entry name" value="TF-B3 DOMAIN-CONTAINING PROTEIN"/>
    <property type="match status" value="1"/>
</dbReference>
<dbReference type="InterPro" id="IPR044837">
    <property type="entry name" value="REM16-like"/>
</dbReference>
<dbReference type="PROSITE" id="PS50863">
    <property type="entry name" value="B3"/>
    <property type="match status" value="1"/>
</dbReference>
<keyword evidence="3" id="KW-0238">DNA-binding</keyword>
<evidence type="ECO:0000256" key="2">
    <source>
        <dbReference type="ARBA" id="ARBA00023015"/>
    </source>
</evidence>
<dbReference type="SMART" id="SM01019">
    <property type="entry name" value="B3"/>
    <property type="match status" value="1"/>
</dbReference>
<dbReference type="SUPFAM" id="SSF101936">
    <property type="entry name" value="DNA-binding pseudobarrel domain"/>
    <property type="match status" value="1"/>
</dbReference>
<organism evidence="7">
    <name type="scientific">Aegilops tauschii</name>
    <name type="common">Tausch's goatgrass</name>
    <name type="synonym">Aegilops squarrosa</name>
    <dbReference type="NCBI Taxonomy" id="37682"/>
    <lineage>
        <taxon>Eukaryota</taxon>
        <taxon>Viridiplantae</taxon>
        <taxon>Streptophyta</taxon>
        <taxon>Embryophyta</taxon>
        <taxon>Tracheophyta</taxon>
        <taxon>Spermatophyta</taxon>
        <taxon>Magnoliopsida</taxon>
        <taxon>Liliopsida</taxon>
        <taxon>Poales</taxon>
        <taxon>Poaceae</taxon>
        <taxon>BOP clade</taxon>
        <taxon>Pooideae</taxon>
        <taxon>Triticodae</taxon>
        <taxon>Triticeae</taxon>
        <taxon>Triticinae</taxon>
        <taxon>Aegilops</taxon>
    </lineage>
</organism>
<dbReference type="PANTHER" id="PTHR31391">
    <property type="entry name" value="B3 DOMAIN-CONTAINING PROTEIN OS11G0197600-RELATED"/>
    <property type="match status" value="1"/>
</dbReference>
<evidence type="ECO:0000313" key="7">
    <source>
        <dbReference type="EnsemblPlants" id="EMT24022"/>
    </source>
</evidence>
<dbReference type="Gene3D" id="2.40.330.10">
    <property type="entry name" value="DNA-binding pseudobarrel domain"/>
    <property type="match status" value="1"/>
</dbReference>
<keyword evidence="5" id="KW-0539">Nucleus</keyword>
<feature type="region of interest" description="Disordered" evidence="6">
    <location>
        <begin position="33"/>
        <end position="78"/>
    </location>
</feature>
<evidence type="ECO:0000256" key="1">
    <source>
        <dbReference type="ARBA" id="ARBA00004123"/>
    </source>
</evidence>
<keyword evidence="4" id="KW-0804">Transcription</keyword>
<dbReference type="AlphaFoldDB" id="M8CAC1"/>
<dbReference type="EnsemblPlants" id="EMT24022">
    <property type="protein sequence ID" value="EMT24022"/>
    <property type="gene ID" value="F775_31589"/>
</dbReference>
<dbReference type="CDD" id="cd10017">
    <property type="entry name" value="B3_DNA"/>
    <property type="match status" value="1"/>
</dbReference>
<sequence length="329" mass="37576">MAEANSYEEQRRRQVEENKRKLEELRLHHLSAAVREAAVKPRLKRKAPKPRDAADDAPPRRSGRIATLPEQPDYRDNVKLGTRKPWQQKEVKPDHAYAIAKAEELQDELGSDYPTFVKPMPQSLTSLHIPAQFSMEHLPDHGMRMVLVDEEEEEFKVCYRPHSSSLVAGWSEFAVDNELVEGDCLVFQLIKRALFKYTSRCASFIFHMKKVPKKCNSFSYEESAEKDGARYNITQSNTACEAKWTSHAPVVESRPWVLTSQLSALGTPFRKLCLVIHNTKSTYSGQVRTMKMTINEAAGRLLVASCQLLLNFHSSEIRTMSGVKWEAEK</sequence>
<reference evidence="7" key="1">
    <citation type="submission" date="2015-06" db="UniProtKB">
        <authorList>
            <consortium name="EnsemblPlants"/>
        </authorList>
    </citation>
    <scope>IDENTIFICATION</scope>
</reference>